<evidence type="ECO:0000313" key="2">
    <source>
        <dbReference type="EMBL" id="MEQ2171634.1"/>
    </source>
</evidence>
<keyword evidence="3" id="KW-1185">Reference proteome</keyword>
<reference evidence="2 3" key="1">
    <citation type="submission" date="2021-06" db="EMBL/GenBank/DDBJ databases">
        <authorList>
            <person name="Palmer J.M."/>
        </authorList>
    </citation>
    <scope>NUCLEOTIDE SEQUENCE [LARGE SCALE GENOMIC DNA]</scope>
    <source>
        <strain evidence="2 3">GA_2019</strain>
        <tissue evidence="2">Muscle</tissue>
    </source>
</reference>
<proteinExistence type="predicted"/>
<comment type="caution">
    <text evidence="2">The sequence shown here is derived from an EMBL/GenBank/DDBJ whole genome shotgun (WGS) entry which is preliminary data.</text>
</comment>
<feature type="region of interest" description="Disordered" evidence="1">
    <location>
        <begin position="76"/>
        <end position="102"/>
    </location>
</feature>
<name>A0ABV0NJT0_9TELE</name>
<evidence type="ECO:0000313" key="3">
    <source>
        <dbReference type="Proteomes" id="UP001476798"/>
    </source>
</evidence>
<accession>A0ABV0NJT0</accession>
<gene>
    <name evidence="2" type="ORF">GOODEAATRI_012918</name>
</gene>
<dbReference type="EMBL" id="JAHRIO010040826">
    <property type="protein sequence ID" value="MEQ2171634.1"/>
    <property type="molecule type" value="Genomic_DNA"/>
</dbReference>
<dbReference type="Proteomes" id="UP001476798">
    <property type="component" value="Unassembled WGS sequence"/>
</dbReference>
<sequence length="102" mass="11520">MNVNITGSGEESVDLKIQLPVALTRSKTLHSMKCNNTLVSFRVQLTVMFVYRSRAGITSQSWTSENLVEHFLSPSSLKTAGRTSPTQQRKNVQNHHRVHQNQ</sequence>
<feature type="compositionally biased region" description="Polar residues" evidence="1">
    <location>
        <begin position="76"/>
        <end position="91"/>
    </location>
</feature>
<feature type="compositionally biased region" description="Basic residues" evidence="1">
    <location>
        <begin position="92"/>
        <end position="102"/>
    </location>
</feature>
<protein>
    <submittedName>
        <fullName evidence="2">Uncharacterized protein</fullName>
    </submittedName>
</protein>
<evidence type="ECO:0000256" key="1">
    <source>
        <dbReference type="SAM" id="MobiDB-lite"/>
    </source>
</evidence>
<organism evidence="2 3">
    <name type="scientific">Goodea atripinnis</name>
    <dbReference type="NCBI Taxonomy" id="208336"/>
    <lineage>
        <taxon>Eukaryota</taxon>
        <taxon>Metazoa</taxon>
        <taxon>Chordata</taxon>
        <taxon>Craniata</taxon>
        <taxon>Vertebrata</taxon>
        <taxon>Euteleostomi</taxon>
        <taxon>Actinopterygii</taxon>
        <taxon>Neopterygii</taxon>
        <taxon>Teleostei</taxon>
        <taxon>Neoteleostei</taxon>
        <taxon>Acanthomorphata</taxon>
        <taxon>Ovalentaria</taxon>
        <taxon>Atherinomorphae</taxon>
        <taxon>Cyprinodontiformes</taxon>
        <taxon>Goodeidae</taxon>
        <taxon>Goodea</taxon>
    </lineage>
</organism>